<gene>
    <name evidence="7" type="ORF">MOHU_01240</name>
</gene>
<organism evidence="7 8">
    <name type="scientific">Neomoorella humiferrea</name>
    <dbReference type="NCBI Taxonomy" id="676965"/>
    <lineage>
        <taxon>Bacteria</taxon>
        <taxon>Bacillati</taxon>
        <taxon>Bacillota</taxon>
        <taxon>Clostridia</taxon>
        <taxon>Neomoorellales</taxon>
        <taxon>Neomoorellaceae</taxon>
        <taxon>Neomoorella</taxon>
    </lineage>
</organism>
<evidence type="ECO:0000313" key="8">
    <source>
        <dbReference type="Proteomes" id="UP000238415"/>
    </source>
</evidence>
<dbReference type="PANTHER" id="PTHR35791">
    <property type="entry name" value="UPF0754 MEMBRANE PROTEIN YHEB"/>
    <property type="match status" value="1"/>
</dbReference>
<evidence type="ECO:0000256" key="1">
    <source>
        <dbReference type="ARBA" id="ARBA00004308"/>
    </source>
</evidence>
<accession>A0A2T0AXY3</accession>
<protein>
    <recommendedName>
        <fullName evidence="9">DUF445 domain-containing protein</fullName>
    </recommendedName>
</protein>
<keyword evidence="4 6" id="KW-1133">Transmembrane helix</keyword>
<reference evidence="7 8" key="1">
    <citation type="submission" date="2018-03" db="EMBL/GenBank/DDBJ databases">
        <title>Genome sequence of Moorella humiferrea DSM 23265.</title>
        <authorList>
            <person name="Poehlein A."/>
            <person name="Daniel R."/>
        </authorList>
    </citation>
    <scope>NUCLEOTIDE SEQUENCE [LARGE SCALE GENOMIC DNA]</scope>
    <source>
        <strain evidence="7 8">DSM 23265</strain>
    </source>
</reference>
<evidence type="ECO:0000256" key="4">
    <source>
        <dbReference type="ARBA" id="ARBA00022989"/>
    </source>
</evidence>
<dbReference type="AlphaFoldDB" id="A0A2T0AXY3"/>
<evidence type="ECO:0008006" key="9">
    <source>
        <dbReference type="Google" id="ProtNLM"/>
    </source>
</evidence>
<keyword evidence="5 6" id="KW-0472">Membrane</keyword>
<dbReference type="RefSeq" id="WP_106004176.1">
    <property type="nucleotide sequence ID" value="NZ_CP136419.1"/>
</dbReference>
<proteinExistence type="inferred from homology"/>
<keyword evidence="3 6" id="KW-0812">Transmembrane</keyword>
<dbReference type="OrthoDB" id="9787430at2"/>
<dbReference type="EMBL" id="PVXM01000003">
    <property type="protein sequence ID" value="PRR75743.1"/>
    <property type="molecule type" value="Genomic_DNA"/>
</dbReference>
<dbReference type="PANTHER" id="PTHR35791:SF1">
    <property type="entry name" value="UPF0754 MEMBRANE PROTEIN YHEB"/>
    <property type="match status" value="1"/>
</dbReference>
<evidence type="ECO:0000256" key="2">
    <source>
        <dbReference type="ARBA" id="ARBA00008053"/>
    </source>
</evidence>
<evidence type="ECO:0000256" key="3">
    <source>
        <dbReference type="ARBA" id="ARBA00022692"/>
    </source>
</evidence>
<evidence type="ECO:0000256" key="6">
    <source>
        <dbReference type="SAM" id="Phobius"/>
    </source>
</evidence>
<comment type="caution">
    <text evidence="7">The sequence shown here is derived from an EMBL/GenBank/DDBJ whole genome shotgun (WGS) entry which is preliminary data.</text>
</comment>
<sequence>MLARWIFIPLIGAFIGWMTNVIAIRMLFRPRRPVKILFWTLQGLIPRRKAEIAANIAGVVDKDLLPVKEVLAYFNTPEATAGLTKIVADLVRRRLVERLPSFIPLGLREAAGKAIEETIMKEMPSALEELIEELSRNPASFSIGEILAEKFNKLDIAQMEDVVVTVAGRELRYIEWLGGLLGLLIGVVQAFLAGWR</sequence>
<name>A0A2T0AXY3_9FIRM</name>
<feature type="transmembrane region" description="Helical" evidence="6">
    <location>
        <begin position="6"/>
        <end position="28"/>
    </location>
</feature>
<dbReference type="InterPro" id="IPR007383">
    <property type="entry name" value="DUF445"/>
</dbReference>
<dbReference type="Proteomes" id="UP000238415">
    <property type="component" value="Unassembled WGS sequence"/>
</dbReference>
<evidence type="ECO:0000256" key="5">
    <source>
        <dbReference type="ARBA" id="ARBA00023136"/>
    </source>
</evidence>
<comment type="subcellular location">
    <subcellularLocation>
        <location evidence="1">Endomembrane system</location>
    </subcellularLocation>
</comment>
<dbReference type="GO" id="GO:0012505">
    <property type="term" value="C:endomembrane system"/>
    <property type="evidence" value="ECO:0007669"/>
    <property type="project" value="UniProtKB-SubCell"/>
</dbReference>
<comment type="similarity">
    <text evidence="2">Belongs to the UPF0754 family.</text>
</comment>
<keyword evidence="8" id="KW-1185">Reference proteome</keyword>
<dbReference type="Pfam" id="PF04286">
    <property type="entry name" value="DUF445"/>
    <property type="match status" value="1"/>
</dbReference>
<evidence type="ECO:0000313" key="7">
    <source>
        <dbReference type="EMBL" id="PRR75743.1"/>
    </source>
</evidence>
<feature type="transmembrane region" description="Helical" evidence="6">
    <location>
        <begin position="176"/>
        <end position="195"/>
    </location>
</feature>